<evidence type="ECO:0000256" key="3">
    <source>
        <dbReference type="ARBA" id="ARBA00022884"/>
    </source>
</evidence>
<dbReference type="SUPFAM" id="SSF55174">
    <property type="entry name" value="Alpha-L RNA-binding motif"/>
    <property type="match status" value="1"/>
</dbReference>
<evidence type="ECO:0000256" key="1">
    <source>
        <dbReference type="ARBA" id="ARBA00000073"/>
    </source>
</evidence>
<dbReference type="Gene3D" id="3.30.2350.10">
    <property type="entry name" value="Pseudouridine synthase"/>
    <property type="match status" value="1"/>
</dbReference>
<comment type="catalytic activity">
    <reaction evidence="1 6">
        <text>a uridine in RNA = a pseudouridine in RNA</text>
        <dbReference type="Rhea" id="RHEA:48348"/>
        <dbReference type="Rhea" id="RHEA-COMP:12068"/>
        <dbReference type="Rhea" id="RHEA-COMP:12069"/>
        <dbReference type="ChEBI" id="CHEBI:65314"/>
        <dbReference type="ChEBI" id="CHEBI:65315"/>
    </reaction>
</comment>
<dbReference type="InterPro" id="IPR006145">
    <property type="entry name" value="PsdUridine_synth_RsuA/RluA"/>
</dbReference>
<evidence type="ECO:0000256" key="4">
    <source>
        <dbReference type="ARBA" id="ARBA00023235"/>
    </source>
</evidence>
<keyword evidence="4 6" id="KW-0413">Isomerase</keyword>
<dbReference type="CDD" id="cd00165">
    <property type="entry name" value="S4"/>
    <property type="match status" value="1"/>
</dbReference>
<reference evidence="8 9" key="1">
    <citation type="submission" date="2019-07" db="EMBL/GenBank/DDBJ databases">
        <title>Genome assembly of a nasal isolate of Dolosigranulum pigrum from a chronic sinusitis patient.</title>
        <authorList>
            <person name="Baig S."/>
            <person name="Overballe-Petersen S."/>
            <person name="Kaspar U."/>
            <person name="Rendboe A."/>
            <person name="de Man T."/>
            <person name="Liu C."/>
            <person name="Price L.B."/>
            <person name="Stegger M."/>
            <person name="Becker K."/>
            <person name="Skytt Andersen P."/>
        </authorList>
    </citation>
    <scope>NUCLEOTIDE SEQUENCE [LARGE SCALE GENOMIC DNA]</scope>
    <source>
        <strain evidence="8 9">83VPs-KB5</strain>
    </source>
</reference>
<dbReference type="InterPro" id="IPR050188">
    <property type="entry name" value="RluA_PseudoU_synthase"/>
</dbReference>
<organism evidence="8 9">
    <name type="scientific">Dolosigranulum pigrum</name>
    <dbReference type="NCBI Taxonomy" id="29394"/>
    <lineage>
        <taxon>Bacteria</taxon>
        <taxon>Bacillati</taxon>
        <taxon>Bacillota</taxon>
        <taxon>Bacilli</taxon>
        <taxon>Lactobacillales</taxon>
        <taxon>Carnobacteriaceae</taxon>
        <taxon>Dolosigranulum</taxon>
    </lineage>
</organism>
<dbReference type="KEGG" id="dpm:FNV33_04955"/>
<dbReference type="AlphaFoldDB" id="A0A328KHJ3"/>
<dbReference type="NCBIfam" id="TIGR00005">
    <property type="entry name" value="rluA_subfam"/>
    <property type="match status" value="1"/>
</dbReference>
<name>A0A328KHJ3_9LACT</name>
<dbReference type="InterPro" id="IPR020103">
    <property type="entry name" value="PsdUridine_synth_cat_dom_sf"/>
</dbReference>
<dbReference type="SMART" id="SM00363">
    <property type="entry name" value="S4"/>
    <property type="match status" value="1"/>
</dbReference>
<evidence type="ECO:0000313" key="9">
    <source>
        <dbReference type="Proteomes" id="UP000315953"/>
    </source>
</evidence>
<dbReference type="Pfam" id="PF00849">
    <property type="entry name" value="PseudoU_synth_2"/>
    <property type="match status" value="1"/>
</dbReference>
<evidence type="ECO:0000313" key="8">
    <source>
        <dbReference type="EMBL" id="QDO91438.1"/>
    </source>
</evidence>
<gene>
    <name evidence="8" type="ORF">FNV33_04955</name>
</gene>
<dbReference type="SUPFAM" id="SSF55120">
    <property type="entry name" value="Pseudouridine synthase"/>
    <property type="match status" value="1"/>
</dbReference>
<sequence>MNKQQIELTIDQERGRLDKVLSNLIAEVSRNQIQQLIAEGAVLVNGEKQLNKYKVASGDQVKITIPEPEEIEAKPQNIPLEIVYEDEDIAVVNKPQGIVVHPALGHPDGTLVNALLYHLDNLSGINGKIRPGIVHRIDKDTSGLLMVAKNDQAHHHLSTQLKEKTSKREYIALVHGRIPHEKATIDAPIGRDPHDRKKYAVVNDGKEAITHFNVLQRFKADYTLIACQLETGRTHQIRVHLKYINFPMAGDPEYGPSKTLSGNGQFLHAATLGFIHPRTEEYMEFNCPLPDIFTQTIAELEKS</sequence>
<evidence type="ECO:0000259" key="7">
    <source>
        <dbReference type="SMART" id="SM00363"/>
    </source>
</evidence>
<dbReference type="GO" id="GO:0000455">
    <property type="term" value="P:enzyme-directed rRNA pseudouridine synthesis"/>
    <property type="evidence" value="ECO:0007669"/>
    <property type="project" value="UniProtKB-ARBA"/>
</dbReference>
<dbReference type="FunFam" id="3.30.2350.10:FF:000006">
    <property type="entry name" value="Pseudouridine synthase"/>
    <property type="match status" value="1"/>
</dbReference>
<keyword evidence="3 5" id="KW-0694">RNA-binding</keyword>
<evidence type="ECO:0000256" key="2">
    <source>
        <dbReference type="ARBA" id="ARBA00010876"/>
    </source>
</evidence>
<comment type="similarity">
    <text evidence="2 6">Belongs to the pseudouridine synthase RluA family.</text>
</comment>
<dbReference type="PANTHER" id="PTHR21600">
    <property type="entry name" value="MITOCHONDRIAL RNA PSEUDOURIDINE SYNTHASE"/>
    <property type="match status" value="1"/>
</dbReference>
<dbReference type="PROSITE" id="PS50889">
    <property type="entry name" value="S4"/>
    <property type="match status" value="1"/>
</dbReference>
<dbReference type="Pfam" id="PF01479">
    <property type="entry name" value="S4"/>
    <property type="match status" value="1"/>
</dbReference>
<proteinExistence type="inferred from homology"/>
<dbReference type="Gene3D" id="3.10.290.10">
    <property type="entry name" value="RNA-binding S4 domain"/>
    <property type="match status" value="1"/>
</dbReference>
<dbReference type="RefSeq" id="WP_112779282.1">
    <property type="nucleotide sequence ID" value="NZ_CP040939.1"/>
</dbReference>
<dbReference type="GO" id="GO:0120159">
    <property type="term" value="F:rRNA pseudouridine synthase activity"/>
    <property type="evidence" value="ECO:0007669"/>
    <property type="project" value="UniProtKB-ARBA"/>
</dbReference>
<evidence type="ECO:0000256" key="6">
    <source>
        <dbReference type="RuleBase" id="RU362028"/>
    </source>
</evidence>
<dbReference type="PANTHER" id="PTHR21600:SF44">
    <property type="entry name" value="RIBOSOMAL LARGE SUBUNIT PSEUDOURIDINE SYNTHASE D"/>
    <property type="match status" value="1"/>
</dbReference>
<dbReference type="PROSITE" id="PS01129">
    <property type="entry name" value="PSI_RLU"/>
    <property type="match status" value="1"/>
</dbReference>
<dbReference type="GO" id="GO:0003723">
    <property type="term" value="F:RNA binding"/>
    <property type="evidence" value="ECO:0007669"/>
    <property type="project" value="UniProtKB-KW"/>
</dbReference>
<dbReference type="CDD" id="cd02869">
    <property type="entry name" value="PseudoU_synth_RluA_like"/>
    <property type="match status" value="1"/>
</dbReference>
<accession>A0A328KHJ3</accession>
<feature type="domain" description="RNA-binding S4" evidence="7">
    <location>
        <begin position="15"/>
        <end position="79"/>
    </location>
</feature>
<dbReference type="EC" id="5.4.99.-" evidence="6"/>
<dbReference type="InterPro" id="IPR006225">
    <property type="entry name" value="PsdUridine_synth_RluC/D"/>
</dbReference>
<dbReference type="InterPro" id="IPR002942">
    <property type="entry name" value="S4_RNA-bd"/>
</dbReference>
<dbReference type="InterPro" id="IPR036986">
    <property type="entry name" value="S4_RNA-bd_sf"/>
</dbReference>
<evidence type="ECO:0000256" key="5">
    <source>
        <dbReference type="PROSITE-ProRule" id="PRU00182"/>
    </source>
</evidence>
<comment type="function">
    <text evidence="6">Responsible for synthesis of pseudouridine from uracil.</text>
</comment>
<dbReference type="InterPro" id="IPR006224">
    <property type="entry name" value="PsdUridine_synth_RluA-like_CS"/>
</dbReference>
<dbReference type="EMBL" id="CP041626">
    <property type="protein sequence ID" value="QDO91438.1"/>
    <property type="molecule type" value="Genomic_DNA"/>
</dbReference>
<dbReference type="Proteomes" id="UP000315953">
    <property type="component" value="Chromosome"/>
</dbReference>
<protein>
    <recommendedName>
        <fullName evidence="6">Pseudouridine synthase</fullName>
        <ecNumber evidence="6">5.4.99.-</ecNumber>
    </recommendedName>
</protein>